<feature type="domain" description="F-box" evidence="1">
    <location>
        <begin position="1"/>
        <end position="44"/>
    </location>
</feature>
<dbReference type="SUPFAM" id="SSF81383">
    <property type="entry name" value="F-box domain"/>
    <property type="match status" value="1"/>
</dbReference>
<keyword evidence="2" id="KW-1185">Reference proteome</keyword>
<dbReference type="InterPro" id="IPR036047">
    <property type="entry name" value="F-box-like_dom_sf"/>
</dbReference>
<dbReference type="RefSeq" id="XP_052129671.1">
    <property type="nucleotide sequence ID" value="XM_052273711.1"/>
</dbReference>
<accession>A0A9C6XT53</accession>
<sequence>MEHLPDDVLVTLMEYLDVEGLLACRLVCKRVGGLALHRDVWRHRQLPGYRCVCPVLRLAPRVASLSVELPHRRRCGLAYIATRCAVTRLSLSLRKDYDAMRAAAVICRQEALGRLRSVQVHFGRNLDDVSYVLGTLATTADLEELQVTGLTYHVTATAAAVAVLGSPVSTPSLRFFRCELVPQTEHFVNFILAGHAATLQKVDVGHRSYDLRLDFTGHLLAVSLRSRDEFSMLWSYQ</sequence>
<dbReference type="AlphaFoldDB" id="A0A9C6XT53"/>
<dbReference type="GeneID" id="127750958"/>
<reference evidence="3" key="1">
    <citation type="submission" date="2025-08" db="UniProtKB">
        <authorList>
            <consortium name="RefSeq"/>
        </authorList>
    </citation>
    <scope>IDENTIFICATION</scope>
    <source>
        <tissue evidence="3">Whole organism</tissue>
    </source>
</reference>
<dbReference type="InterPro" id="IPR032675">
    <property type="entry name" value="LRR_dom_sf"/>
</dbReference>
<dbReference type="Proteomes" id="UP000504606">
    <property type="component" value="Unplaced"/>
</dbReference>
<proteinExistence type="predicted"/>
<dbReference type="OrthoDB" id="10257471at2759"/>
<dbReference type="InterPro" id="IPR001810">
    <property type="entry name" value="F-box_dom"/>
</dbReference>
<protein>
    <submittedName>
        <fullName evidence="3">Uncharacterized protein LOC127750958</fullName>
    </submittedName>
</protein>
<evidence type="ECO:0000259" key="1">
    <source>
        <dbReference type="PROSITE" id="PS50181"/>
    </source>
</evidence>
<gene>
    <name evidence="3" type="primary">LOC127750958</name>
</gene>
<evidence type="ECO:0000313" key="2">
    <source>
        <dbReference type="Proteomes" id="UP000504606"/>
    </source>
</evidence>
<organism evidence="2 3">
    <name type="scientific">Frankliniella occidentalis</name>
    <name type="common">Western flower thrips</name>
    <name type="synonym">Euthrips occidentalis</name>
    <dbReference type="NCBI Taxonomy" id="133901"/>
    <lineage>
        <taxon>Eukaryota</taxon>
        <taxon>Metazoa</taxon>
        <taxon>Ecdysozoa</taxon>
        <taxon>Arthropoda</taxon>
        <taxon>Hexapoda</taxon>
        <taxon>Insecta</taxon>
        <taxon>Pterygota</taxon>
        <taxon>Neoptera</taxon>
        <taxon>Paraneoptera</taxon>
        <taxon>Thysanoptera</taxon>
        <taxon>Terebrantia</taxon>
        <taxon>Thripoidea</taxon>
        <taxon>Thripidae</taxon>
        <taxon>Frankliniella</taxon>
    </lineage>
</organism>
<dbReference type="Gene3D" id="3.80.10.10">
    <property type="entry name" value="Ribonuclease Inhibitor"/>
    <property type="match status" value="1"/>
</dbReference>
<dbReference type="KEGG" id="foc:127750958"/>
<dbReference type="Pfam" id="PF12937">
    <property type="entry name" value="F-box-like"/>
    <property type="match status" value="1"/>
</dbReference>
<name>A0A9C6XT53_FRAOC</name>
<evidence type="ECO:0000313" key="3">
    <source>
        <dbReference type="RefSeq" id="XP_052129671.1"/>
    </source>
</evidence>
<dbReference type="PROSITE" id="PS50181">
    <property type="entry name" value="FBOX"/>
    <property type="match status" value="1"/>
</dbReference>